<name>A0A418XYS6_9GAMM</name>
<accession>A0A418XYS6</accession>
<dbReference type="InterPro" id="IPR018062">
    <property type="entry name" value="HTH_AraC-typ_CS"/>
</dbReference>
<organism evidence="5 6">
    <name type="scientific">Alcanivorax profundi</name>
    <dbReference type="NCBI Taxonomy" id="2338368"/>
    <lineage>
        <taxon>Bacteria</taxon>
        <taxon>Pseudomonadati</taxon>
        <taxon>Pseudomonadota</taxon>
        <taxon>Gammaproteobacteria</taxon>
        <taxon>Oceanospirillales</taxon>
        <taxon>Alcanivoracaceae</taxon>
        <taxon>Alcanivorax</taxon>
    </lineage>
</organism>
<dbReference type="PANTHER" id="PTHR47893:SF1">
    <property type="entry name" value="REGULATORY PROTEIN PCHR"/>
    <property type="match status" value="1"/>
</dbReference>
<keyword evidence="3" id="KW-0804">Transcription</keyword>
<proteinExistence type="predicted"/>
<keyword evidence="6" id="KW-1185">Reference proteome</keyword>
<dbReference type="SUPFAM" id="SSF46689">
    <property type="entry name" value="Homeodomain-like"/>
    <property type="match status" value="2"/>
</dbReference>
<dbReference type="PANTHER" id="PTHR47893">
    <property type="entry name" value="REGULATORY PROTEIN PCHR"/>
    <property type="match status" value="1"/>
</dbReference>
<dbReference type="Pfam" id="PF12833">
    <property type="entry name" value="HTH_18"/>
    <property type="match status" value="1"/>
</dbReference>
<reference evidence="5 6" key="1">
    <citation type="submission" date="2018-09" db="EMBL/GenBank/DDBJ databases">
        <title>Alcanivorax profundi sp. nov., isolated from 1000 m-depth seawater of the Mariana Trench.</title>
        <authorList>
            <person name="Liu J."/>
        </authorList>
    </citation>
    <scope>NUCLEOTIDE SEQUENCE [LARGE SCALE GENOMIC DNA]</scope>
    <source>
        <strain evidence="5 6">MTEO17</strain>
    </source>
</reference>
<comment type="caution">
    <text evidence="5">The sequence shown here is derived from an EMBL/GenBank/DDBJ whole genome shotgun (WGS) entry which is preliminary data.</text>
</comment>
<dbReference type="SMART" id="SM00342">
    <property type="entry name" value="HTH_ARAC"/>
    <property type="match status" value="1"/>
</dbReference>
<evidence type="ECO:0000256" key="3">
    <source>
        <dbReference type="ARBA" id="ARBA00023163"/>
    </source>
</evidence>
<dbReference type="Gene3D" id="1.10.10.60">
    <property type="entry name" value="Homeodomain-like"/>
    <property type="match status" value="2"/>
</dbReference>
<dbReference type="GO" id="GO:0003700">
    <property type="term" value="F:DNA-binding transcription factor activity"/>
    <property type="evidence" value="ECO:0007669"/>
    <property type="project" value="InterPro"/>
</dbReference>
<evidence type="ECO:0000313" key="6">
    <source>
        <dbReference type="Proteomes" id="UP000283734"/>
    </source>
</evidence>
<evidence type="ECO:0000313" key="5">
    <source>
        <dbReference type="EMBL" id="RJG18172.1"/>
    </source>
</evidence>
<protein>
    <submittedName>
        <fullName evidence="5">AraC family transcriptional regulator</fullName>
    </submittedName>
</protein>
<dbReference type="InterPro" id="IPR009057">
    <property type="entry name" value="Homeodomain-like_sf"/>
</dbReference>
<dbReference type="InterPro" id="IPR018060">
    <property type="entry name" value="HTH_AraC"/>
</dbReference>
<dbReference type="PROSITE" id="PS00041">
    <property type="entry name" value="HTH_ARAC_FAMILY_1"/>
    <property type="match status" value="1"/>
</dbReference>
<dbReference type="PROSITE" id="PS01124">
    <property type="entry name" value="HTH_ARAC_FAMILY_2"/>
    <property type="match status" value="1"/>
</dbReference>
<dbReference type="EMBL" id="QYYA01000002">
    <property type="protein sequence ID" value="RJG18172.1"/>
    <property type="molecule type" value="Genomic_DNA"/>
</dbReference>
<evidence type="ECO:0000256" key="1">
    <source>
        <dbReference type="ARBA" id="ARBA00023015"/>
    </source>
</evidence>
<keyword evidence="1" id="KW-0805">Transcription regulation</keyword>
<dbReference type="OrthoDB" id="6670788at2"/>
<feature type="domain" description="HTH araC/xylS-type" evidence="4">
    <location>
        <begin position="217"/>
        <end position="312"/>
    </location>
</feature>
<dbReference type="InterPro" id="IPR053142">
    <property type="entry name" value="PchR_regulatory_protein"/>
</dbReference>
<evidence type="ECO:0000256" key="2">
    <source>
        <dbReference type="ARBA" id="ARBA00023125"/>
    </source>
</evidence>
<gene>
    <name evidence="5" type="ORF">D4A39_06740</name>
</gene>
<dbReference type="RefSeq" id="WP_119917739.1">
    <property type="nucleotide sequence ID" value="NZ_QYYA01000002.1"/>
</dbReference>
<dbReference type="AlphaFoldDB" id="A0A418XYS6"/>
<evidence type="ECO:0000259" key="4">
    <source>
        <dbReference type="PROSITE" id="PS01124"/>
    </source>
</evidence>
<dbReference type="Proteomes" id="UP000283734">
    <property type="component" value="Unassembled WGS sequence"/>
</dbReference>
<sequence length="312" mass="35044">MSGISQEQLASLSRQAGVEQRHVGDTAQGDGQVLEGDFVLKRHHSGILVHASDAVERQDTQVSFELPAGLSATLLLEGELAFRVDQTHYHLEASSLSGFALVCDQPRELQRELRQGRRLRKVNVSVPKAWLYQYCGDDEHACRCIDQLFATHQASCFSEWPVSSDLTALAEQIFRPSPYTSFMQNLHVESRALEILDAALAQLLKDTQAPSGPRKVERARDFIEAELQTLDSLEQVASHVGMSVSSLQRQFRQHYQLTPAAYIRQRRLERARDLLRQQQLSIGEAAYLAGYRHPSNFITAYKRAFGTTPGEL</sequence>
<keyword evidence="2" id="KW-0238">DNA-binding</keyword>
<dbReference type="GO" id="GO:0043565">
    <property type="term" value="F:sequence-specific DNA binding"/>
    <property type="evidence" value="ECO:0007669"/>
    <property type="project" value="InterPro"/>
</dbReference>